<dbReference type="PANTHER" id="PTHR30344:SF1">
    <property type="entry name" value="6-PHOSPHOGLUCONOLACTONASE"/>
    <property type="match status" value="1"/>
</dbReference>
<organism evidence="3 4">
    <name type="scientific">Candidimonas nitroreducens</name>
    <dbReference type="NCBI Taxonomy" id="683354"/>
    <lineage>
        <taxon>Bacteria</taxon>
        <taxon>Pseudomonadati</taxon>
        <taxon>Pseudomonadota</taxon>
        <taxon>Betaproteobacteria</taxon>
        <taxon>Burkholderiales</taxon>
        <taxon>Alcaligenaceae</taxon>
        <taxon>Candidimonas</taxon>
    </lineage>
</organism>
<dbReference type="SUPFAM" id="SSF51004">
    <property type="entry name" value="C-terminal (heme d1) domain of cytochrome cd1-nitrite reductase"/>
    <property type="match status" value="1"/>
</dbReference>
<dbReference type="EMBL" id="NJIH01000006">
    <property type="protein sequence ID" value="OWT60302.1"/>
    <property type="molecule type" value="Genomic_DNA"/>
</dbReference>
<sequence>MPAKLALYSAVGAVLTHYDVDVDAAELHERASITLPAKVQYAWRHPRLPILYCTVSDGGPRVPSGNNQVVALDIAADGTLRRRGTAAELPRRAVHMCVDPAGRHVINAHNYDGGSLSLHRLDADGSLGGLQVQSPRLNYGIYPHQVRVFPSGRTVLIVDRGNKAQAGKPEDPGALRTFPMEDGMLAAGQAIAPDGGYGFGPRHVDFHPGRPWIYVSDERMNRLYMFRYSDGDRIDSLPAYTRDTLADPENVRPRQIGGPIHVHPAGRAVYVANRADHTVEHHGEQVFGGGENNIAVYAIDPQTGEPRLAQHAETHSFHVRTFACDPDGRLLVTASIKALNVVDGGELQTVPAALSVFRVADDGCLSFVHKVDVATQGSQLQYWTGMVRVG</sequence>
<keyword evidence="2" id="KW-0313">Glucose metabolism</keyword>
<evidence type="ECO:0000313" key="4">
    <source>
        <dbReference type="Proteomes" id="UP000214603"/>
    </source>
</evidence>
<dbReference type="AlphaFoldDB" id="A0A225MHD3"/>
<evidence type="ECO:0000313" key="3">
    <source>
        <dbReference type="EMBL" id="OWT60302.1"/>
    </source>
</evidence>
<keyword evidence="4" id="KW-1185">Reference proteome</keyword>
<dbReference type="InterPro" id="IPR011048">
    <property type="entry name" value="Haem_d1_sf"/>
</dbReference>
<dbReference type="GO" id="GO:0017057">
    <property type="term" value="F:6-phosphogluconolactonase activity"/>
    <property type="evidence" value="ECO:0007669"/>
    <property type="project" value="TreeGrafter"/>
</dbReference>
<comment type="similarity">
    <text evidence="1">Belongs to the cycloisomerase 2 family.</text>
</comment>
<dbReference type="OrthoDB" id="9790815at2"/>
<gene>
    <name evidence="3" type="ORF">CEY11_11680</name>
</gene>
<dbReference type="InterPro" id="IPR019405">
    <property type="entry name" value="Lactonase_7-beta_prop"/>
</dbReference>
<comment type="caution">
    <text evidence="3">The sequence shown here is derived from an EMBL/GenBank/DDBJ whole genome shotgun (WGS) entry which is preliminary data.</text>
</comment>
<protein>
    <submittedName>
        <fullName evidence="3">3-carboxymuconate cyclase</fullName>
    </submittedName>
</protein>
<evidence type="ECO:0000256" key="2">
    <source>
        <dbReference type="ARBA" id="ARBA00022526"/>
    </source>
</evidence>
<dbReference type="InterPro" id="IPR015943">
    <property type="entry name" value="WD40/YVTN_repeat-like_dom_sf"/>
</dbReference>
<dbReference type="GO" id="GO:0006006">
    <property type="term" value="P:glucose metabolic process"/>
    <property type="evidence" value="ECO:0007669"/>
    <property type="project" value="UniProtKB-KW"/>
</dbReference>
<dbReference type="RefSeq" id="WP_088603559.1">
    <property type="nucleotide sequence ID" value="NZ_NJIH01000006.1"/>
</dbReference>
<accession>A0A225MHD3</accession>
<proteinExistence type="inferred from homology"/>
<name>A0A225MHD3_9BURK</name>
<evidence type="ECO:0000256" key="1">
    <source>
        <dbReference type="ARBA" id="ARBA00005564"/>
    </source>
</evidence>
<dbReference type="Proteomes" id="UP000214603">
    <property type="component" value="Unassembled WGS sequence"/>
</dbReference>
<dbReference type="Pfam" id="PF10282">
    <property type="entry name" value="Lactonase"/>
    <property type="match status" value="1"/>
</dbReference>
<dbReference type="PANTHER" id="PTHR30344">
    <property type="entry name" value="6-PHOSPHOGLUCONOLACTONASE-RELATED"/>
    <property type="match status" value="1"/>
</dbReference>
<dbReference type="Gene3D" id="2.130.10.10">
    <property type="entry name" value="YVTN repeat-like/Quinoprotein amine dehydrogenase"/>
    <property type="match status" value="1"/>
</dbReference>
<reference evidence="4" key="1">
    <citation type="submission" date="2017-06" db="EMBL/GenBank/DDBJ databases">
        <title>Herbaspirillum phytohormonus sp. nov., isolated from the root nodule of Robinia pseudoacacia in lead-zinc mine.</title>
        <authorList>
            <person name="Fan M."/>
            <person name="Lin Y."/>
        </authorList>
    </citation>
    <scope>NUCLEOTIDE SEQUENCE [LARGE SCALE GENOMIC DNA]</scope>
    <source>
        <strain evidence="4">SC-089</strain>
    </source>
</reference>
<dbReference type="InterPro" id="IPR050282">
    <property type="entry name" value="Cycloisomerase_2"/>
</dbReference>
<keyword evidence="2" id="KW-0119">Carbohydrate metabolism</keyword>